<evidence type="ECO:0000313" key="4">
    <source>
        <dbReference type="EMBL" id="CAF4584283.1"/>
    </source>
</evidence>
<dbReference type="EMBL" id="CAJOBI010100244">
    <property type="protein sequence ID" value="CAF4584283.1"/>
    <property type="molecule type" value="Genomic_DNA"/>
</dbReference>
<evidence type="ECO:0000313" key="5">
    <source>
        <dbReference type="EMBL" id="CAF4639762.1"/>
    </source>
</evidence>
<dbReference type="EMBL" id="CAJNOV010000054">
    <property type="protein sequence ID" value="CAF0969917.1"/>
    <property type="molecule type" value="Genomic_DNA"/>
</dbReference>
<evidence type="ECO:0000313" key="3">
    <source>
        <dbReference type="EMBL" id="CAF1919989.1"/>
    </source>
</evidence>
<gene>
    <name evidence="6" type="ORF">BYL167_LOCUS43133</name>
    <name evidence="1" type="ORF">CJN711_LOCUS814</name>
    <name evidence="5" type="ORF">GIL414_LOCUS40569</name>
    <name evidence="2" type="ORF">KQP761_LOCUS1606</name>
    <name evidence="3" type="ORF">MBJ925_LOCUS1814</name>
    <name evidence="4" type="ORF">SMN809_LOCUS38406</name>
</gene>
<dbReference type="AlphaFoldDB" id="A0A814Z528"/>
<sequence>IKSIVSIIRSNRSSPLSDQIYHIQHEFKSIVFNIRSNRFCS</sequence>
<dbReference type="Proteomes" id="UP000663824">
    <property type="component" value="Unassembled WGS sequence"/>
</dbReference>
<dbReference type="EMBL" id="CAJNRE010000117">
    <property type="protein sequence ID" value="CAF1919989.1"/>
    <property type="molecule type" value="Genomic_DNA"/>
</dbReference>
<feature type="non-terminal residue" evidence="2">
    <location>
        <position position="41"/>
    </location>
</feature>
<dbReference type="EMBL" id="CAJNOW010000103">
    <property type="protein sequence ID" value="CAF1237259.1"/>
    <property type="molecule type" value="Genomic_DNA"/>
</dbReference>
<evidence type="ECO:0000313" key="6">
    <source>
        <dbReference type="EMBL" id="CAF4675437.1"/>
    </source>
</evidence>
<organism evidence="2 7">
    <name type="scientific">Rotaria magnacalcarata</name>
    <dbReference type="NCBI Taxonomy" id="392030"/>
    <lineage>
        <taxon>Eukaryota</taxon>
        <taxon>Metazoa</taxon>
        <taxon>Spiralia</taxon>
        <taxon>Gnathifera</taxon>
        <taxon>Rotifera</taxon>
        <taxon>Eurotatoria</taxon>
        <taxon>Bdelloidea</taxon>
        <taxon>Philodinida</taxon>
        <taxon>Philodinidae</taxon>
        <taxon>Rotaria</taxon>
    </lineage>
</organism>
<evidence type="ECO:0000313" key="2">
    <source>
        <dbReference type="EMBL" id="CAF1237259.1"/>
    </source>
</evidence>
<dbReference type="Proteomes" id="UP000681967">
    <property type="component" value="Unassembled WGS sequence"/>
</dbReference>
<evidence type="ECO:0000313" key="1">
    <source>
        <dbReference type="EMBL" id="CAF0969917.1"/>
    </source>
</evidence>
<proteinExistence type="predicted"/>
<dbReference type="Proteomes" id="UP000663834">
    <property type="component" value="Unassembled WGS sequence"/>
</dbReference>
<reference evidence="2" key="1">
    <citation type="submission" date="2021-02" db="EMBL/GenBank/DDBJ databases">
        <authorList>
            <person name="Nowell W R."/>
        </authorList>
    </citation>
    <scope>NUCLEOTIDE SEQUENCE</scope>
</reference>
<dbReference type="Proteomes" id="UP000663855">
    <property type="component" value="Unassembled WGS sequence"/>
</dbReference>
<accession>A0A814Z528</accession>
<evidence type="ECO:0000313" key="7">
    <source>
        <dbReference type="Proteomes" id="UP000663834"/>
    </source>
</evidence>
<protein>
    <submittedName>
        <fullName evidence="2">Uncharacterized protein</fullName>
    </submittedName>
</protein>
<comment type="caution">
    <text evidence="2">The sequence shown here is derived from an EMBL/GenBank/DDBJ whole genome shotgun (WGS) entry which is preliminary data.</text>
</comment>
<dbReference type="EMBL" id="CAJOBJ010112883">
    <property type="protein sequence ID" value="CAF4639762.1"/>
    <property type="molecule type" value="Genomic_DNA"/>
</dbReference>
<name>A0A814Z528_9BILA</name>
<dbReference type="Proteomes" id="UP000681720">
    <property type="component" value="Unassembled WGS sequence"/>
</dbReference>
<dbReference type="Proteomes" id="UP000676336">
    <property type="component" value="Unassembled WGS sequence"/>
</dbReference>
<dbReference type="EMBL" id="CAJOBH010113818">
    <property type="protein sequence ID" value="CAF4675437.1"/>
    <property type="molecule type" value="Genomic_DNA"/>
</dbReference>